<dbReference type="Pfam" id="PF14291">
    <property type="entry name" value="DUF4371"/>
    <property type="match status" value="1"/>
</dbReference>
<dbReference type="PANTHER" id="PTHR11697:SF230">
    <property type="entry name" value="ZINC FINGER, MYM DOMAIN CONTAINING 1"/>
    <property type="match status" value="1"/>
</dbReference>
<gene>
    <name evidence="3" type="ORF">ES288_A01G177000v1</name>
</gene>
<sequence length="502" mass="58978">MGKGCYNINVLLLFIWIRIQNSLQNIKRIIKKKNSKQVARNRLQLKVSIEDVNFILELFIYLVHVRDTISLALEKAICEVLLHHCLNVDDIHGQGYDGVSNMHGEWNDLQALHPIRLYSYLSNFFYLTGIINLVAYSSKQHDQLRDIEASHIAELIDSNEFETGKGKNQVGTIQCPRNTQWGSHLAYLNSLMRIFEYCYIDSICVVLQYIIKSDNLTQMREVNGIYDAMTSIEFIFIFHFMIEMPRIIDDLYQVLQYKSQDILNAMQLVLSTNTLIQKFREHGLDLLFEKVKLFCKAHEIEVPNLSSPYKAVELPVISFGLDLRDNYKTFWVEDICKLMNDFYQENFTEQEKLHRKIQLKHFQWQHARIPNPCEFNSKFEPTGVFTRPSTRPCPQPMSFTRPRHTSVVGRKALTIVEFCQVLAKTNKSSMYPLFDRIMHLHSTMKIVKRRLCNRIEDDFLSTDLVAYVEKEIARDFSIDSIIDEFDLMKKRRVQFKMLSIEK</sequence>
<feature type="signal peptide" evidence="1">
    <location>
        <begin position="1"/>
        <end position="22"/>
    </location>
</feature>
<proteinExistence type="predicted"/>
<evidence type="ECO:0000313" key="4">
    <source>
        <dbReference type="Proteomes" id="UP000323506"/>
    </source>
</evidence>
<feature type="chain" id="PRO_5023008777" description="DUF4371 domain-containing protein" evidence="1">
    <location>
        <begin position="23"/>
        <end position="502"/>
    </location>
</feature>
<name>A0A5D2HMF8_GOSDA</name>
<keyword evidence="4" id="KW-1185">Reference proteome</keyword>
<protein>
    <recommendedName>
        <fullName evidence="2">DUF4371 domain-containing protein</fullName>
    </recommendedName>
</protein>
<dbReference type="InterPro" id="IPR055298">
    <property type="entry name" value="AtLOH3-like"/>
</dbReference>
<feature type="domain" description="DUF4371" evidence="2">
    <location>
        <begin position="52"/>
        <end position="107"/>
    </location>
</feature>
<keyword evidence="1" id="KW-0732">Signal</keyword>
<dbReference type="EMBL" id="CM017688">
    <property type="protein sequence ID" value="TYH31487.1"/>
    <property type="molecule type" value="Genomic_DNA"/>
</dbReference>
<evidence type="ECO:0000256" key="1">
    <source>
        <dbReference type="SAM" id="SignalP"/>
    </source>
</evidence>
<evidence type="ECO:0000259" key="2">
    <source>
        <dbReference type="Pfam" id="PF14291"/>
    </source>
</evidence>
<reference evidence="3 4" key="1">
    <citation type="submission" date="2019-06" db="EMBL/GenBank/DDBJ databases">
        <title>WGS assembly of Gossypium darwinii.</title>
        <authorList>
            <person name="Chen Z.J."/>
            <person name="Sreedasyam A."/>
            <person name="Ando A."/>
            <person name="Song Q."/>
            <person name="De L."/>
            <person name="Hulse-Kemp A."/>
            <person name="Ding M."/>
            <person name="Ye W."/>
            <person name="Kirkbride R."/>
            <person name="Jenkins J."/>
            <person name="Plott C."/>
            <person name="Lovell J."/>
            <person name="Lin Y.-M."/>
            <person name="Vaughn R."/>
            <person name="Liu B."/>
            <person name="Li W."/>
            <person name="Simpson S."/>
            <person name="Scheffler B."/>
            <person name="Saski C."/>
            <person name="Grover C."/>
            <person name="Hu G."/>
            <person name="Conover J."/>
            <person name="Carlson J."/>
            <person name="Shu S."/>
            <person name="Boston L."/>
            <person name="Williams M."/>
            <person name="Peterson D."/>
            <person name="Mcgee K."/>
            <person name="Jones D."/>
            <person name="Wendel J."/>
            <person name="Stelly D."/>
            <person name="Grimwood J."/>
            <person name="Schmutz J."/>
        </authorList>
    </citation>
    <scope>NUCLEOTIDE SEQUENCE [LARGE SCALE GENOMIC DNA]</scope>
    <source>
        <strain evidence="3">1808015.09</strain>
    </source>
</reference>
<dbReference type="PANTHER" id="PTHR11697">
    <property type="entry name" value="GENERAL TRANSCRIPTION FACTOR 2-RELATED ZINC FINGER PROTEIN"/>
    <property type="match status" value="1"/>
</dbReference>
<evidence type="ECO:0000313" key="3">
    <source>
        <dbReference type="EMBL" id="TYH31487.1"/>
    </source>
</evidence>
<dbReference type="Proteomes" id="UP000323506">
    <property type="component" value="Chromosome A01"/>
</dbReference>
<dbReference type="AlphaFoldDB" id="A0A5D2HMF8"/>
<dbReference type="InterPro" id="IPR025398">
    <property type="entry name" value="DUF4371"/>
</dbReference>
<organism evidence="3 4">
    <name type="scientific">Gossypium darwinii</name>
    <name type="common">Darwin's cotton</name>
    <name type="synonym">Gossypium barbadense var. darwinii</name>
    <dbReference type="NCBI Taxonomy" id="34276"/>
    <lineage>
        <taxon>Eukaryota</taxon>
        <taxon>Viridiplantae</taxon>
        <taxon>Streptophyta</taxon>
        <taxon>Embryophyta</taxon>
        <taxon>Tracheophyta</taxon>
        <taxon>Spermatophyta</taxon>
        <taxon>Magnoliopsida</taxon>
        <taxon>eudicotyledons</taxon>
        <taxon>Gunneridae</taxon>
        <taxon>Pentapetalae</taxon>
        <taxon>rosids</taxon>
        <taxon>malvids</taxon>
        <taxon>Malvales</taxon>
        <taxon>Malvaceae</taxon>
        <taxon>Malvoideae</taxon>
        <taxon>Gossypium</taxon>
    </lineage>
</organism>
<accession>A0A5D2HMF8</accession>